<organism evidence="1 2">
    <name type="scientific">Panagrolaimus sp. PS1159</name>
    <dbReference type="NCBI Taxonomy" id="55785"/>
    <lineage>
        <taxon>Eukaryota</taxon>
        <taxon>Metazoa</taxon>
        <taxon>Ecdysozoa</taxon>
        <taxon>Nematoda</taxon>
        <taxon>Chromadorea</taxon>
        <taxon>Rhabditida</taxon>
        <taxon>Tylenchina</taxon>
        <taxon>Panagrolaimomorpha</taxon>
        <taxon>Panagrolaimoidea</taxon>
        <taxon>Panagrolaimidae</taxon>
        <taxon>Panagrolaimus</taxon>
    </lineage>
</organism>
<name>A0AC35F4U4_9BILA</name>
<evidence type="ECO:0000313" key="2">
    <source>
        <dbReference type="WBParaSite" id="PS1159_v2.g13046.t1"/>
    </source>
</evidence>
<proteinExistence type="predicted"/>
<dbReference type="WBParaSite" id="PS1159_v2.g13046.t1">
    <property type="protein sequence ID" value="PS1159_v2.g13046.t1"/>
    <property type="gene ID" value="PS1159_v2.g13046"/>
</dbReference>
<evidence type="ECO:0000313" key="1">
    <source>
        <dbReference type="Proteomes" id="UP000887580"/>
    </source>
</evidence>
<dbReference type="Proteomes" id="UP000887580">
    <property type="component" value="Unplaced"/>
</dbReference>
<reference evidence="2" key="1">
    <citation type="submission" date="2022-11" db="UniProtKB">
        <authorList>
            <consortium name="WormBaseParasite"/>
        </authorList>
    </citation>
    <scope>IDENTIFICATION</scope>
</reference>
<accession>A0AC35F4U4</accession>
<sequence length="379" mass="41916">MIIIPALVKTVKSKTIAEFPVFVILCFVATLILKIGNSNAIISTIYGKIEGFHHTTPSGFKTEIFLGIPYAAPPVRSLKFEKPLPPTPWTSTLQAKAFGPACATLPKFSPPTASEDCLFMNIIKPATPSPNTNGYPIMLWIHGGGFLVGSSENYPFEETAERIVKNGVIFISIIFRQGAFGFFSDVDSDAAGNNGLWDQIQALKFIQKNAKGFDGNPKNVTLFGQSSGAIAVSLLSLSPKTENLFQRTILMSGSSNQRLELQPTNSSVSLHCILTTYFCKKITKELKHLETSMSPKTKLMNKQVHRTLIIQAIGPFITCQIILTLAFPKIENNNITVICSIFFAYIPILNPFAAMIIISTYRKRIMLWFYNKYQENSLG</sequence>
<protein>
    <submittedName>
        <fullName evidence="2">Carboxylesterase type B domain-containing protein</fullName>
    </submittedName>
</protein>